<dbReference type="Pfam" id="PF00001">
    <property type="entry name" value="7tm_1"/>
    <property type="match status" value="1"/>
</dbReference>
<keyword evidence="5 8" id="KW-0472">Membrane</keyword>
<dbReference type="EnsemblMetazoa" id="G21712.2">
    <property type="protein sequence ID" value="G21712.2:cds"/>
    <property type="gene ID" value="G21712"/>
</dbReference>
<dbReference type="AlphaFoldDB" id="A0A8W8K578"/>
<feature type="transmembrane region" description="Helical" evidence="8">
    <location>
        <begin position="334"/>
        <end position="351"/>
    </location>
</feature>
<feature type="transmembrane region" description="Helical" evidence="8">
    <location>
        <begin position="160"/>
        <end position="180"/>
    </location>
</feature>
<dbReference type="PANTHER" id="PTHR24238">
    <property type="entry name" value="G-PROTEIN COUPLED RECEPTOR"/>
    <property type="match status" value="1"/>
</dbReference>
<accession>A0A8W8K578</accession>
<keyword evidence="7" id="KW-0807">Transducer</keyword>
<keyword evidence="2 8" id="KW-0812">Transmembrane</keyword>
<evidence type="ECO:0000313" key="12">
    <source>
        <dbReference type="Proteomes" id="UP000005408"/>
    </source>
</evidence>
<name>A0A8W8K578_MAGGI</name>
<evidence type="ECO:0000259" key="10">
    <source>
        <dbReference type="PROSITE" id="PS50262"/>
    </source>
</evidence>
<evidence type="ECO:0000256" key="2">
    <source>
        <dbReference type="ARBA" id="ARBA00022692"/>
    </source>
</evidence>
<dbReference type="PANTHER" id="PTHR24238:SF47">
    <property type="entry name" value="ECDYSTEROIDS_DOPAMINE RECEPTOR-RELATED"/>
    <property type="match status" value="1"/>
</dbReference>
<evidence type="ECO:0000256" key="4">
    <source>
        <dbReference type="ARBA" id="ARBA00023040"/>
    </source>
</evidence>
<keyword evidence="4" id="KW-0297">G-protein coupled receptor</keyword>
<organism evidence="11 12">
    <name type="scientific">Magallana gigas</name>
    <name type="common">Pacific oyster</name>
    <name type="synonym">Crassostrea gigas</name>
    <dbReference type="NCBI Taxonomy" id="29159"/>
    <lineage>
        <taxon>Eukaryota</taxon>
        <taxon>Metazoa</taxon>
        <taxon>Spiralia</taxon>
        <taxon>Lophotrochozoa</taxon>
        <taxon>Mollusca</taxon>
        <taxon>Bivalvia</taxon>
        <taxon>Autobranchia</taxon>
        <taxon>Pteriomorphia</taxon>
        <taxon>Ostreida</taxon>
        <taxon>Ostreoidea</taxon>
        <taxon>Ostreidae</taxon>
        <taxon>Magallana</taxon>
    </lineage>
</organism>
<dbReference type="Proteomes" id="UP000005408">
    <property type="component" value="Unassembled WGS sequence"/>
</dbReference>
<protein>
    <recommendedName>
        <fullName evidence="10">G-protein coupled receptors family 1 profile domain-containing protein</fullName>
    </recommendedName>
</protein>
<keyword evidence="12" id="KW-1185">Reference proteome</keyword>
<keyword evidence="6" id="KW-0675">Receptor</keyword>
<dbReference type="GO" id="GO:0004930">
    <property type="term" value="F:G protein-coupled receptor activity"/>
    <property type="evidence" value="ECO:0007669"/>
    <property type="project" value="UniProtKB-KW"/>
</dbReference>
<feature type="transmembrane region" description="Helical" evidence="8">
    <location>
        <begin position="119"/>
        <end position="139"/>
    </location>
</feature>
<feature type="transmembrane region" description="Helical" evidence="8">
    <location>
        <begin position="45"/>
        <end position="67"/>
    </location>
</feature>
<keyword evidence="9" id="KW-0732">Signal</keyword>
<proteinExistence type="predicted"/>
<dbReference type="GO" id="GO:0016020">
    <property type="term" value="C:membrane"/>
    <property type="evidence" value="ECO:0007669"/>
    <property type="project" value="UniProtKB-SubCell"/>
</dbReference>
<evidence type="ECO:0000256" key="6">
    <source>
        <dbReference type="ARBA" id="ARBA00023170"/>
    </source>
</evidence>
<reference evidence="11" key="1">
    <citation type="submission" date="2022-08" db="UniProtKB">
        <authorList>
            <consortium name="EnsemblMetazoa"/>
        </authorList>
    </citation>
    <scope>IDENTIFICATION</scope>
    <source>
        <strain evidence="11">05x7-T-G4-1.051#20</strain>
    </source>
</reference>
<dbReference type="InterPro" id="IPR017452">
    <property type="entry name" value="GPCR_Rhodpsn_7TM"/>
</dbReference>
<keyword evidence="3 8" id="KW-1133">Transmembrane helix</keyword>
<feature type="transmembrane region" description="Helical" evidence="8">
    <location>
        <begin position="211"/>
        <end position="240"/>
    </location>
</feature>
<feature type="signal peptide" evidence="9">
    <location>
        <begin position="1"/>
        <end position="19"/>
    </location>
</feature>
<evidence type="ECO:0000256" key="9">
    <source>
        <dbReference type="SAM" id="SignalP"/>
    </source>
</evidence>
<evidence type="ECO:0000256" key="3">
    <source>
        <dbReference type="ARBA" id="ARBA00022989"/>
    </source>
</evidence>
<comment type="subcellular location">
    <subcellularLocation>
        <location evidence="1">Membrane</location>
        <topology evidence="1">Multi-pass membrane protein</topology>
    </subcellularLocation>
</comment>
<feature type="domain" description="G-protein coupled receptors family 1 profile" evidence="10">
    <location>
        <begin position="58"/>
        <end position="395"/>
    </location>
</feature>
<evidence type="ECO:0000256" key="7">
    <source>
        <dbReference type="ARBA" id="ARBA00023224"/>
    </source>
</evidence>
<dbReference type="InterPro" id="IPR000276">
    <property type="entry name" value="GPCR_Rhodpsn"/>
</dbReference>
<evidence type="ECO:0000256" key="5">
    <source>
        <dbReference type="ARBA" id="ARBA00023136"/>
    </source>
</evidence>
<sequence length="416" mass="48058">MTSWYGSGLLMVFAMLLVAMNFDEERNRSIEQWNEHMSRIYLPTLVIVNVCFVVGLVSSSTVIVVFVARLRHSRDDRYFIPYLSAVDLFGLVMNMLGIWGSYIHSVSANKDMGFACKGLWYICSAFGCFSAFLLIGIAIQRYLKVCRPCGQQMTLKFRRLWLLIAFIVSMAISIPFVLFYDFVETKSSRYNVTGYICKQDQTSSDTVNGSAAYSIAIASLVFVNIILLVILYCFIGRAICQQTDMRKRRRSSAKRRNNLLTTVTNTDIDFPTTTMEETSFQYQNDDVSEYCDWTMDKRDRSSKDAQNGTNLDPKSKSKSLGQFYRKLNRHVDRFTCMFLTITAVAMVSYIPKASILIAESLNTSYWEEQTDLERTFSEMIYRLHILHHTSNSFIYAYFDSRFRTEIKNTVRSIFKK</sequence>
<evidence type="ECO:0000313" key="11">
    <source>
        <dbReference type="EnsemblMetazoa" id="G21712.2:cds"/>
    </source>
</evidence>
<evidence type="ECO:0000256" key="1">
    <source>
        <dbReference type="ARBA" id="ARBA00004141"/>
    </source>
</evidence>
<dbReference type="SUPFAM" id="SSF81321">
    <property type="entry name" value="Family A G protein-coupled receptor-like"/>
    <property type="match status" value="1"/>
</dbReference>
<dbReference type="CDD" id="cd00637">
    <property type="entry name" value="7tm_classA_rhodopsin-like"/>
    <property type="match status" value="1"/>
</dbReference>
<dbReference type="PROSITE" id="PS50262">
    <property type="entry name" value="G_PROTEIN_RECEP_F1_2"/>
    <property type="match status" value="1"/>
</dbReference>
<evidence type="ECO:0000256" key="8">
    <source>
        <dbReference type="SAM" id="Phobius"/>
    </source>
</evidence>
<feature type="chain" id="PRO_5036443342" description="G-protein coupled receptors family 1 profile domain-containing protein" evidence="9">
    <location>
        <begin position="20"/>
        <end position="416"/>
    </location>
</feature>
<dbReference type="Gene3D" id="1.20.1070.10">
    <property type="entry name" value="Rhodopsin 7-helix transmembrane proteins"/>
    <property type="match status" value="1"/>
</dbReference>
<feature type="transmembrane region" description="Helical" evidence="8">
    <location>
        <begin position="79"/>
        <end position="99"/>
    </location>
</feature>